<dbReference type="STRING" id="52247.A0A4T0WYL7"/>
<keyword evidence="9 10" id="KW-0472">Membrane</keyword>
<dbReference type="PANTHER" id="PTHR31646">
    <property type="entry name" value="ALPHA-1,2-MANNOSYLTRANSFERASE MNN2"/>
    <property type="match status" value="1"/>
</dbReference>
<evidence type="ECO:0000256" key="10">
    <source>
        <dbReference type="SAM" id="Phobius"/>
    </source>
</evidence>
<dbReference type="Proteomes" id="UP000307173">
    <property type="component" value="Unassembled WGS sequence"/>
</dbReference>
<dbReference type="InterPro" id="IPR022751">
    <property type="entry name" value="Alpha_mannosyltransferase"/>
</dbReference>
<comment type="similarity">
    <text evidence="3">Belongs to the MNN1/MNT family.</text>
</comment>
<evidence type="ECO:0000313" key="12">
    <source>
        <dbReference type="Proteomes" id="UP000307173"/>
    </source>
</evidence>
<evidence type="ECO:0000256" key="9">
    <source>
        <dbReference type="ARBA" id="ARBA00023136"/>
    </source>
</evidence>
<keyword evidence="4" id="KW-0808">Transferase</keyword>
<dbReference type="GO" id="GO:0000139">
    <property type="term" value="C:Golgi membrane"/>
    <property type="evidence" value="ECO:0007669"/>
    <property type="project" value="UniProtKB-SubCell"/>
</dbReference>
<keyword evidence="6" id="KW-0735">Signal-anchor</keyword>
<comment type="subcellular location">
    <subcellularLocation>
        <location evidence="1">Golgi apparatus membrane</location>
        <topology evidence="1">Single-pass type II membrane protein</topology>
    </subcellularLocation>
</comment>
<dbReference type="SUPFAM" id="SSF53448">
    <property type="entry name" value="Nucleotide-diphospho-sugar transferases"/>
    <property type="match status" value="1"/>
</dbReference>
<evidence type="ECO:0000256" key="8">
    <source>
        <dbReference type="ARBA" id="ARBA00023034"/>
    </source>
</evidence>
<dbReference type="InterPro" id="IPR029044">
    <property type="entry name" value="Nucleotide-diphossugar_trans"/>
</dbReference>
<keyword evidence="12" id="KW-1185">Reference proteome</keyword>
<dbReference type="OrthoDB" id="430354at2759"/>
<proteinExistence type="inferred from homology"/>
<dbReference type="GO" id="GO:0046354">
    <property type="term" value="P:mannan biosynthetic process"/>
    <property type="evidence" value="ECO:0007669"/>
    <property type="project" value="TreeGrafter"/>
</dbReference>
<name>A0A4T0WYL7_9ASCO</name>
<evidence type="ECO:0000256" key="4">
    <source>
        <dbReference type="ARBA" id="ARBA00022679"/>
    </source>
</evidence>
<comment type="pathway">
    <text evidence="2">Protein modification; protein glycosylation.</text>
</comment>
<sequence length="718" mass="83136">MAPYTTDTLGPAVDRCRSRIVAVVIGLFGLLAIVSLTATLMSSTESGVSKTQTSTGFSVESLFDYEFLKKYTSSSKRRDAQLKKSIENALKKQLSDFSHESDQLLNDANQLKNLYLDKSHNGIVNYGSTGNLPEVELNRLKVVKPKFPRDPLDPKATIRSQDSAQNLKDGDRNIPLTDAYTPNEEQFEKIDKESFIKGDIVSQNFFSQIFKLISHNSLSFPLKRRMKLENGKPVIDNVLFYESPDDVLSEKELLEKFEFPQNFVDDLKAKHDNVVKSIPDVEPHFYSGDGYVMVGGGMYSWYALLGIETLRKVGSTLPVEVFLPDVSDYEYLFCDKILPKLNARCVEMHKVFSPDSLSSFDVQGYQYKAFALLASSFENAFLLDSDSYPVTNPDVLFESEVYKSHKMITWPDFWRRTTSPIYYDIAGIDIGVTPIRHLNDKFINTKYLKLKEGEDVTSSVTFHDREGTIPDWSTESGEMLINKKEHFKTLLLALYYNYDGPYGYYPLLSQGGAGEGDKETFVAAANFFGKKYYQVNKKPEKIFGWFNKDKNFEHSTIMQFNPIEDFEILQKLQQRMREDIERQGEKFEYKYEKYYSKMFKPNLLTPLFYHVHDPKMDAFKIMENRWTFDLEDHRIRNIGEDFPRVKFDIEYFLWRTINHYICELKTEFKVFDGKNWGSMCLDFMPAQLDYLRKSSEKIYNAYKSGNYADQLVGGHIWN</sequence>
<keyword evidence="8" id="KW-0333">Golgi apparatus</keyword>
<reference evidence="11 12" key="1">
    <citation type="journal article" date="2019" name="Front. Genet.">
        <title>Whole-Genome Sequencing of the Opportunistic Yeast Pathogen Candida inconspicua Uncovers Its Hybrid Origin.</title>
        <authorList>
            <person name="Mixao V."/>
            <person name="Hansen A.P."/>
            <person name="Saus E."/>
            <person name="Boekhout T."/>
            <person name="Lass-Florl C."/>
            <person name="Gabaldon T."/>
        </authorList>
    </citation>
    <scope>NUCLEOTIDE SEQUENCE [LARGE SCALE GENOMIC DNA]</scope>
    <source>
        <strain evidence="11 12">CBS 180</strain>
    </source>
</reference>
<dbReference type="Pfam" id="PF11051">
    <property type="entry name" value="Mannosyl_trans3"/>
    <property type="match status" value="1"/>
</dbReference>
<evidence type="ECO:0000256" key="3">
    <source>
        <dbReference type="ARBA" id="ARBA00009105"/>
    </source>
</evidence>
<evidence type="ECO:0000256" key="2">
    <source>
        <dbReference type="ARBA" id="ARBA00004922"/>
    </source>
</evidence>
<gene>
    <name evidence="11" type="ORF">CANINC_003449</name>
</gene>
<protein>
    <recommendedName>
        <fullName evidence="13">Alpha-1,2-mannosyltransferase</fullName>
    </recommendedName>
</protein>
<evidence type="ECO:0000256" key="5">
    <source>
        <dbReference type="ARBA" id="ARBA00022692"/>
    </source>
</evidence>
<comment type="caution">
    <text evidence="11">The sequence shown here is derived from an EMBL/GenBank/DDBJ whole genome shotgun (WGS) entry which is preliminary data.</text>
</comment>
<dbReference type="PANTHER" id="PTHR31646:SF1">
    <property type="entry name" value="ALPHA-1,2-MANNOSYLTRANSFERASE MNN2"/>
    <property type="match status" value="1"/>
</dbReference>
<keyword evidence="5 10" id="KW-0812">Transmembrane</keyword>
<evidence type="ECO:0000256" key="1">
    <source>
        <dbReference type="ARBA" id="ARBA00004323"/>
    </source>
</evidence>
<dbReference type="AlphaFoldDB" id="A0A4T0WYL7"/>
<evidence type="ECO:0000313" key="11">
    <source>
        <dbReference type="EMBL" id="TID21169.1"/>
    </source>
</evidence>
<accession>A0A4T0WYL7</accession>
<organism evidence="11 12">
    <name type="scientific">Pichia inconspicua</name>
    <dbReference type="NCBI Taxonomy" id="52247"/>
    <lineage>
        <taxon>Eukaryota</taxon>
        <taxon>Fungi</taxon>
        <taxon>Dikarya</taxon>
        <taxon>Ascomycota</taxon>
        <taxon>Saccharomycotina</taxon>
        <taxon>Pichiomycetes</taxon>
        <taxon>Pichiales</taxon>
        <taxon>Pichiaceae</taxon>
        <taxon>Pichia</taxon>
    </lineage>
</organism>
<dbReference type="EMBL" id="SELW01000553">
    <property type="protein sequence ID" value="TID21169.1"/>
    <property type="molecule type" value="Genomic_DNA"/>
</dbReference>
<feature type="transmembrane region" description="Helical" evidence="10">
    <location>
        <begin position="20"/>
        <end position="41"/>
    </location>
</feature>
<dbReference type="GO" id="GO:0000026">
    <property type="term" value="F:alpha-1,2-mannosyltransferase activity"/>
    <property type="evidence" value="ECO:0007669"/>
    <property type="project" value="TreeGrafter"/>
</dbReference>
<keyword evidence="7 10" id="KW-1133">Transmembrane helix</keyword>
<evidence type="ECO:0000256" key="6">
    <source>
        <dbReference type="ARBA" id="ARBA00022968"/>
    </source>
</evidence>
<evidence type="ECO:0008006" key="13">
    <source>
        <dbReference type="Google" id="ProtNLM"/>
    </source>
</evidence>
<evidence type="ECO:0000256" key="7">
    <source>
        <dbReference type="ARBA" id="ARBA00022989"/>
    </source>
</evidence>